<proteinExistence type="predicted"/>
<dbReference type="EMBL" id="QLTA01000079">
    <property type="protein sequence ID" value="RAR72683.1"/>
    <property type="molecule type" value="Genomic_DNA"/>
</dbReference>
<sequence length="209" mass="22069">MLPPPIPGRRAVRGMVPCLLCAALAALAACGDAPLPPTRFQIDQCGRSHAWEDKETRWNTLYAAQLDGHDELVIALGIPQPPEEAPHIGTGVQFNLFAAPGLLRLEHVGGLAGTFRLHADGAAEIQHRQAGTGAATLFRHPAAPWSAASGELQITEVRVTEPDAQGDARAVVSGHYTLEMEREGGSASAPCTVRGSFQGATFRLRSQAG</sequence>
<evidence type="ECO:0000313" key="2">
    <source>
        <dbReference type="EMBL" id="RAR72683.1"/>
    </source>
</evidence>
<evidence type="ECO:0000313" key="3">
    <source>
        <dbReference type="Proteomes" id="UP000248856"/>
    </source>
</evidence>
<name>A0A328YI01_9BURK</name>
<protein>
    <recommendedName>
        <fullName evidence="4">Lipoprotein</fullName>
    </recommendedName>
</protein>
<comment type="caution">
    <text evidence="2">The sequence shown here is derived from an EMBL/GenBank/DDBJ whole genome shotgun (WGS) entry which is preliminary data.</text>
</comment>
<reference evidence="2 3" key="1">
    <citation type="submission" date="2018-06" db="EMBL/GenBank/DDBJ databases">
        <title>Genomic Encyclopedia of Archaeal and Bacterial Type Strains, Phase II (KMG-II): from individual species to whole genera.</title>
        <authorList>
            <person name="Goeker M."/>
        </authorList>
    </citation>
    <scope>NUCLEOTIDE SEQUENCE [LARGE SCALE GENOMIC DNA]</scope>
    <source>
        <strain evidence="2 3">CFPB 3232</strain>
    </source>
</reference>
<feature type="chain" id="PRO_5016263927" description="Lipoprotein" evidence="1">
    <location>
        <begin position="29"/>
        <end position="209"/>
    </location>
</feature>
<evidence type="ECO:0000256" key="1">
    <source>
        <dbReference type="SAM" id="SignalP"/>
    </source>
</evidence>
<keyword evidence="1" id="KW-0732">Signal</keyword>
<dbReference type="Proteomes" id="UP000248856">
    <property type="component" value="Unassembled WGS sequence"/>
</dbReference>
<gene>
    <name evidence="2" type="ORF">AX018_10793</name>
</gene>
<keyword evidence="3" id="KW-1185">Reference proteome</keyword>
<dbReference type="OrthoDB" id="9965024at2"/>
<feature type="signal peptide" evidence="1">
    <location>
        <begin position="1"/>
        <end position="28"/>
    </location>
</feature>
<dbReference type="RefSeq" id="WP_146749418.1">
    <property type="nucleotide sequence ID" value="NZ_CBCSGC010000115.1"/>
</dbReference>
<organism evidence="2 3">
    <name type="scientific">Paracidovorax anthurii</name>
    <dbReference type="NCBI Taxonomy" id="78229"/>
    <lineage>
        <taxon>Bacteria</taxon>
        <taxon>Pseudomonadati</taxon>
        <taxon>Pseudomonadota</taxon>
        <taxon>Betaproteobacteria</taxon>
        <taxon>Burkholderiales</taxon>
        <taxon>Comamonadaceae</taxon>
        <taxon>Paracidovorax</taxon>
    </lineage>
</organism>
<accession>A0A328YI01</accession>
<evidence type="ECO:0008006" key="4">
    <source>
        <dbReference type="Google" id="ProtNLM"/>
    </source>
</evidence>
<dbReference type="AlphaFoldDB" id="A0A328YI01"/>